<organism evidence="1 2">
    <name type="scientific">Candidatus Kaiserbacteria bacterium RIFCSPHIGHO2_01_FULL_54_36</name>
    <dbReference type="NCBI Taxonomy" id="1798482"/>
    <lineage>
        <taxon>Bacteria</taxon>
        <taxon>Candidatus Kaiseribacteriota</taxon>
    </lineage>
</organism>
<proteinExistence type="predicted"/>
<gene>
    <name evidence="1" type="ORF">A2763_04525</name>
</gene>
<accession>A0A1F6CLV3</accession>
<name>A0A1F6CLV3_9BACT</name>
<sequence length="79" mass="8988">MNSCMFLNKSAISLFSITTPERCGMDEAYFKLGLPRSDFREFDLEALALKELGVAKHIRFVSENEKKREAVRAAGFEIL</sequence>
<dbReference type="AlphaFoldDB" id="A0A1F6CLV3"/>
<evidence type="ECO:0000313" key="2">
    <source>
        <dbReference type="Proteomes" id="UP000178370"/>
    </source>
</evidence>
<reference evidence="1 2" key="1">
    <citation type="journal article" date="2016" name="Nat. Commun.">
        <title>Thousands of microbial genomes shed light on interconnected biogeochemical processes in an aquifer system.</title>
        <authorList>
            <person name="Anantharaman K."/>
            <person name="Brown C.T."/>
            <person name="Hug L.A."/>
            <person name="Sharon I."/>
            <person name="Castelle C.J."/>
            <person name="Probst A.J."/>
            <person name="Thomas B.C."/>
            <person name="Singh A."/>
            <person name="Wilkins M.J."/>
            <person name="Karaoz U."/>
            <person name="Brodie E.L."/>
            <person name="Williams K.H."/>
            <person name="Hubbard S.S."/>
            <person name="Banfield J.F."/>
        </authorList>
    </citation>
    <scope>NUCLEOTIDE SEQUENCE [LARGE SCALE GENOMIC DNA]</scope>
</reference>
<dbReference type="Gene3D" id="3.40.50.10990">
    <property type="entry name" value="GTP cyclohydrolase II"/>
    <property type="match status" value="1"/>
</dbReference>
<evidence type="ECO:0000313" key="1">
    <source>
        <dbReference type="EMBL" id="OGG50216.1"/>
    </source>
</evidence>
<dbReference type="Proteomes" id="UP000178370">
    <property type="component" value="Unassembled WGS sequence"/>
</dbReference>
<dbReference type="EMBL" id="MFKV01000016">
    <property type="protein sequence ID" value="OGG50216.1"/>
    <property type="molecule type" value="Genomic_DNA"/>
</dbReference>
<comment type="caution">
    <text evidence="1">The sequence shown here is derived from an EMBL/GenBank/DDBJ whole genome shotgun (WGS) entry which is preliminary data.</text>
</comment>
<dbReference type="InterPro" id="IPR036144">
    <property type="entry name" value="RibA-like_sf"/>
</dbReference>
<protein>
    <submittedName>
        <fullName evidence="1">Uncharacterized protein</fullName>
    </submittedName>
</protein>